<dbReference type="HAMAP" id="MF_01536">
    <property type="entry name" value="UPF0344"/>
    <property type="match status" value="1"/>
</dbReference>
<dbReference type="Proteomes" id="UP000194154">
    <property type="component" value="Chromosome"/>
</dbReference>
<evidence type="ECO:0000256" key="2">
    <source>
        <dbReference type="ARBA" id="ARBA00022692"/>
    </source>
</evidence>
<feature type="transmembrane region" description="Helical" evidence="5">
    <location>
        <begin position="69"/>
        <end position="88"/>
    </location>
</feature>
<dbReference type="NCBIfam" id="NF010199">
    <property type="entry name" value="PRK13673.1-6"/>
    <property type="match status" value="1"/>
</dbReference>
<keyword evidence="2 5" id="KW-0812">Transmembrane</keyword>
<sequence length="128" mass="14672">METGMFHLHILSWVVLIIVFFAAYSNFSDRLGPSKYFKPLLMVQRLFALLVIISGIMIFMQYMKVDSALYGIKFLLGLITIGLMEMTIAKKKKKKPSRTFFYLVVLFIILTIGLGIHLPMGPITTMFK</sequence>
<accession>A0A1W7AA24</accession>
<feature type="transmembrane region" description="Helical" evidence="5">
    <location>
        <begin position="6"/>
        <end position="25"/>
    </location>
</feature>
<evidence type="ECO:0000256" key="3">
    <source>
        <dbReference type="ARBA" id="ARBA00022989"/>
    </source>
</evidence>
<dbReference type="AlphaFoldDB" id="A0A1W7AA24"/>
<evidence type="ECO:0000313" key="7">
    <source>
        <dbReference type="Proteomes" id="UP000194154"/>
    </source>
</evidence>
<feature type="transmembrane region" description="Helical" evidence="5">
    <location>
        <begin position="100"/>
        <end position="120"/>
    </location>
</feature>
<dbReference type="KEGG" id="mcak:MCCS_08140"/>
<dbReference type="InterPro" id="IPR010899">
    <property type="entry name" value="UPF0344"/>
</dbReference>
<evidence type="ECO:0000313" key="6">
    <source>
        <dbReference type="EMBL" id="ARQ06462.1"/>
    </source>
</evidence>
<keyword evidence="7" id="KW-1185">Reference proteome</keyword>
<dbReference type="GO" id="GO:0005886">
    <property type="term" value="C:plasma membrane"/>
    <property type="evidence" value="ECO:0007669"/>
    <property type="project" value="UniProtKB-SubCell"/>
</dbReference>
<dbReference type="EMBL" id="CP021059">
    <property type="protein sequence ID" value="ARQ06462.1"/>
    <property type="molecule type" value="Genomic_DNA"/>
</dbReference>
<dbReference type="Pfam" id="PF07457">
    <property type="entry name" value="DUF1516"/>
    <property type="match status" value="1"/>
</dbReference>
<name>A0A1W7AA24_9STAP</name>
<gene>
    <name evidence="6" type="ORF">MCCS_08140</name>
</gene>
<evidence type="ECO:0000256" key="4">
    <source>
        <dbReference type="ARBA" id="ARBA00023136"/>
    </source>
</evidence>
<comment type="subcellular location">
    <subcellularLocation>
        <location evidence="5">Cell membrane</location>
        <topology evidence="5">Multi-pass membrane protein</topology>
    </subcellularLocation>
</comment>
<proteinExistence type="inferred from homology"/>
<feature type="transmembrane region" description="Helical" evidence="5">
    <location>
        <begin position="46"/>
        <end position="63"/>
    </location>
</feature>
<keyword evidence="3 5" id="KW-1133">Transmembrane helix</keyword>
<keyword evidence="1 5" id="KW-1003">Cell membrane</keyword>
<keyword evidence="4 5" id="KW-0472">Membrane</keyword>
<protein>
    <recommendedName>
        <fullName evidence="5">UPF0344 protein MCCS_08140</fullName>
    </recommendedName>
</protein>
<comment type="similarity">
    <text evidence="5">Belongs to the UPF0344 family.</text>
</comment>
<dbReference type="STRING" id="1855823.MCCS_08140"/>
<dbReference type="GeneID" id="35294949"/>
<evidence type="ECO:0000256" key="5">
    <source>
        <dbReference type="HAMAP-Rule" id="MF_01536"/>
    </source>
</evidence>
<reference evidence="6 7" key="1">
    <citation type="journal article" date="2017" name="Int. J. Syst. Evol. Microbiol.">
        <title>Macrococcus canis sp. nov., a skin bacterium associated with infections in dogs.</title>
        <authorList>
            <person name="Gobeli Brawand S."/>
            <person name="Cotting K."/>
            <person name="Gomez-Sanz E."/>
            <person name="Collaud A."/>
            <person name="Thomann A."/>
            <person name="Brodard I."/>
            <person name="Rodriguez-Campos S."/>
            <person name="Strauss C."/>
            <person name="Perreten V."/>
        </authorList>
    </citation>
    <scope>NUCLEOTIDE SEQUENCE [LARGE SCALE GENOMIC DNA]</scope>
    <source>
        <strain evidence="6 7">KM45013</strain>
    </source>
</reference>
<dbReference type="RefSeq" id="WP_226997660.1">
    <property type="nucleotide sequence ID" value="NZ_CBCRZA010000001.1"/>
</dbReference>
<evidence type="ECO:0000256" key="1">
    <source>
        <dbReference type="ARBA" id="ARBA00022475"/>
    </source>
</evidence>
<organism evidence="6 7">
    <name type="scientific">Macrococcoides canis</name>
    <dbReference type="NCBI Taxonomy" id="1855823"/>
    <lineage>
        <taxon>Bacteria</taxon>
        <taxon>Bacillati</taxon>
        <taxon>Bacillota</taxon>
        <taxon>Bacilli</taxon>
        <taxon>Bacillales</taxon>
        <taxon>Staphylococcaceae</taxon>
        <taxon>Macrococcoides</taxon>
    </lineage>
</organism>